<evidence type="ECO:0000313" key="5">
    <source>
        <dbReference type="Proteomes" id="UP000797356"/>
    </source>
</evidence>
<name>A0A8K0IF49_COCNU</name>
<dbReference type="GO" id="GO:0001763">
    <property type="term" value="P:morphogenesis of a branching structure"/>
    <property type="evidence" value="ECO:0007669"/>
    <property type="project" value="InterPro"/>
</dbReference>
<dbReference type="EMBL" id="CM017878">
    <property type="protein sequence ID" value="KAG1354537.1"/>
    <property type="molecule type" value="Genomic_DNA"/>
</dbReference>
<keyword evidence="5" id="KW-1185">Reference proteome</keyword>
<proteinExistence type="inferred from homology"/>
<dbReference type="PANTHER" id="PTHR38366:SF1">
    <property type="entry name" value="PROTEIN TILLER ANGLE CONTROL 1"/>
    <property type="match status" value="1"/>
</dbReference>
<evidence type="ECO:0000313" key="4">
    <source>
        <dbReference type="EMBL" id="KAG1354537.1"/>
    </source>
</evidence>
<reference evidence="4" key="1">
    <citation type="journal article" date="2017" name="Gigascience">
        <title>The genome draft of coconut (Cocos nucifera).</title>
        <authorList>
            <person name="Xiao Y."/>
            <person name="Xu P."/>
            <person name="Fan H."/>
            <person name="Baudouin L."/>
            <person name="Xia W."/>
            <person name="Bocs S."/>
            <person name="Xu J."/>
            <person name="Li Q."/>
            <person name="Guo A."/>
            <person name="Zhou L."/>
            <person name="Li J."/>
            <person name="Wu Y."/>
            <person name="Ma Z."/>
            <person name="Armero A."/>
            <person name="Issali A.E."/>
            <person name="Liu N."/>
            <person name="Peng M."/>
            <person name="Yang Y."/>
        </authorList>
    </citation>
    <scope>NUCLEOTIDE SEQUENCE</scope>
    <source>
        <tissue evidence="4">Spear leaf of Hainan Tall coconut</tissue>
    </source>
</reference>
<organism evidence="4 5">
    <name type="scientific">Cocos nucifera</name>
    <name type="common">Coconut palm</name>
    <dbReference type="NCBI Taxonomy" id="13894"/>
    <lineage>
        <taxon>Eukaryota</taxon>
        <taxon>Viridiplantae</taxon>
        <taxon>Streptophyta</taxon>
        <taxon>Embryophyta</taxon>
        <taxon>Tracheophyta</taxon>
        <taxon>Spermatophyta</taxon>
        <taxon>Magnoliopsida</taxon>
        <taxon>Liliopsida</taxon>
        <taxon>Arecaceae</taxon>
        <taxon>Arecoideae</taxon>
        <taxon>Cocoseae</taxon>
        <taxon>Attaleinae</taxon>
        <taxon>Cocos</taxon>
    </lineage>
</organism>
<dbReference type="InterPro" id="IPR044989">
    <property type="entry name" value="TAC1"/>
</dbReference>
<sequence length="217" mass="25202">MQMPQISHPKSSNWRCLNSVLNGCRDTNMKMFNWVQKKLSWGSDYHRVSNGKAPDVFIEEDEERVVINGERSNEMLGHRMPDNILAIGTFDHSHHRPLNCTEKKSLQEEVKENDLRMMAMVQTAGTLISSRYKYNPPSLLKFLQCKTSIMEEMVEDNKEVKKKMMELVMVEQVKYSSCELLQPLLKMDKERNERTTLADLLAIEASFSRTCSPLEVR</sequence>
<reference evidence="4" key="2">
    <citation type="submission" date="2019-07" db="EMBL/GenBank/DDBJ databases">
        <authorList>
            <person name="Yang Y."/>
            <person name="Bocs S."/>
            <person name="Baudouin L."/>
        </authorList>
    </citation>
    <scope>NUCLEOTIDE SEQUENCE</scope>
    <source>
        <tissue evidence="4">Spear leaf of Hainan Tall coconut</tissue>
    </source>
</reference>
<keyword evidence="1" id="KW-0341">Growth regulation</keyword>
<comment type="similarity">
    <text evidence="2">Belongs to the TAC family.</text>
</comment>
<dbReference type="AlphaFoldDB" id="A0A8K0IF49"/>
<comment type="caution">
    <text evidence="4">The sequence shown here is derived from an EMBL/GenBank/DDBJ whole genome shotgun (WGS) entry which is preliminary data.</text>
</comment>
<gene>
    <name evidence="4" type="ORF">COCNU_07G006490</name>
</gene>
<protein>
    <recommendedName>
        <fullName evidence="3">Protein TILLER ANGLE CONTROL 1</fullName>
    </recommendedName>
</protein>
<evidence type="ECO:0000256" key="3">
    <source>
        <dbReference type="ARBA" id="ARBA00026138"/>
    </source>
</evidence>
<evidence type="ECO:0000256" key="2">
    <source>
        <dbReference type="ARBA" id="ARBA00025796"/>
    </source>
</evidence>
<accession>A0A8K0IF49</accession>
<dbReference type="PANTHER" id="PTHR38366">
    <property type="entry name" value="NAD-DEPENDENT PROTEIN DEACETYLASE HST1-LIKE PROTEIN"/>
    <property type="match status" value="1"/>
</dbReference>
<dbReference type="OrthoDB" id="10352248at2759"/>
<evidence type="ECO:0000256" key="1">
    <source>
        <dbReference type="ARBA" id="ARBA00022604"/>
    </source>
</evidence>
<dbReference type="Proteomes" id="UP000797356">
    <property type="component" value="Chromosome 7"/>
</dbReference>